<dbReference type="PROSITE" id="PS50109">
    <property type="entry name" value="HIS_KIN"/>
    <property type="match status" value="1"/>
</dbReference>
<sequence>MNFGRNWPWRELLLVAGLYLVFGGFYMLAIYYSSPPEYRGTLSYRILYLDYPLKALYTLPVWYLTFRVFARWSLLSKVALNVVLLPVWVKGWQWTYYWLCDTFFGGGHLVGSGEWWDVYIPALFYVLQFGIFHSWTYYQDLRVAEVARAEASRMALHSELSALKAQLNPHFLYNAFNTISASTGPGQERTRDMIAQLSDLFRYQLRANRENQLPLRSELQFVTDYLALERARFGDRLTYEISVGDPKLYDALLPPLLLQPLVENAVRHGLLPLMEGGSIRITARMESDRLSLSVTDDGAGFILEEVSYGYGIQNTRRRLALLFDADLIISSSPGRGTTCTFSIPIAHAPQSSRDRRRSARPQAAAGIPE</sequence>
<evidence type="ECO:0000256" key="2">
    <source>
        <dbReference type="SAM" id="Phobius"/>
    </source>
</evidence>
<feature type="transmembrane region" description="Helical" evidence="2">
    <location>
        <begin position="119"/>
        <end position="138"/>
    </location>
</feature>
<keyword evidence="2" id="KW-0812">Transmembrane</keyword>
<evidence type="ECO:0000256" key="1">
    <source>
        <dbReference type="SAM" id="MobiDB-lite"/>
    </source>
</evidence>
<reference evidence="4 5" key="1">
    <citation type="submission" date="2020-08" db="EMBL/GenBank/DDBJ databases">
        <title>Genomic Encyclopedia of Type Strains, Phase IV (KMG-IV): sequencing the most valuable type-strain genomes for metagenomic binning, comparative biology and taxonomic classification.</title>
        <authorList>
            <person name="Goeker M."/>
        </authorList>
    </citation>
    <scope>NUCLEOTIDE SEQUENCE [LARGE SCALE GENOMIC DNA]</scope>
    <source>
        <strain evidence="4 5">DSM 105137</strain>
    </source>
</reference>
<dbReference type="EMBL" id="JACIFF010000002">
    <property type="protein sequence ID" value="MBB4078665.1"/>
    <property type="molecule type" value="Genomic_DNA"/>
</dbReference>
<dbReference type="InterPro" id="IPR003594">
    <property type="entry name" value="HATPase_dom"/>
</dbReference>
<feature type="transmembrane region" description="Helical" evidence="2">
    <location>
        <begin position="46"/>
        <end position="66"/>
    </location>
</feature>
<dbReference type="InterPro" id="IPR005467">
    <property type="entry name" value="His_kinase_dom"/>
</dbReference>
<dbReference type="PANTHER" id="PTHR34220">
    <property type="entry name" value="SENSOR HISTIDINE KINASE YPDA"/>
    <property type="match status" value="1"/>
</dbReference>
<dbReference type="GO" id="GO:0016020">
    <property type="term" value="C:membrane"/>
    <property type="evidence" value="ECO:0007669"/>
    <property type="project" value="InterPro"/>
</dbReference>
<feature type="transmembrane region" description="Helical" evidence="2">
    <location>
        <begin position="78"/>
        <end position="99"/>
    </location>
</feature>
<dbReference type="AlphaFoldDB" id="A0A840E4T5"/>
<organism evidence="4 5">
    <name type="scientific">Neolewinella aquimaris</name>
    <dbReference type="NCBI Taxonomy" id="1835722"/>
    <lineage>
        <taxon>Bacteria</taxon>
        <taxon>Pseudomonadati</taxon>
        <taxon>Bacteroidota</taxon>
        <taxon>Saprospiria</taxon>
        <taxon>Saprospirales</taxon>
        <taxon>Lewinellaceae</taxon>
        <taxon>Neolewinella</taxon>
    </lineage>
</organism>
<dbReference type="Pfam" id="PF02518">
    <property type="entry name" value="HATPase_c"/>
    <property type="match status" value="1"/>
</dbReference>
<accession>A0A840E4T5</accession>
<gene>
    <name evidence="4" type="ORF">GGR28_001278</name>
</gene>
<dbReference type="Gene3D" id="3.30.565.10">
    <property type="entry name" value="Histidine kinase-like ATPase, C-terminal domain"/>
    <property type="match status" value="1"/>
</dbReference>
<feature type="transmembrane region" description="Helical" evidence="2">
    <location>
        <begin position="12"/>
        <end position="34"/>
    </location>
</feature>
<name>A0A840E4T5_9BACT</name>
<evidence type="ECO:0000259" key="3">
    <source>
        <dbReference type="PROSITE" id="PS50109"/>
    </source>
</evidence>
<dbReference type="Proteomes" id="UP000576209">
    <property type="component" value="Unassembled WGS sequence"/>
</dbReference>
<dbReference type="PANTHER" id="PTHR34220:SF7">
    <property type="entry name" value="SENSOR HISTIDINE KINASE YPDA"/>
    <property type="match status" value="1"/>
</dbReference>
<dbReference type="InterPro" id="IPR010559">
    <property type="entry name" value="Sig_transdc_His_kin_internal"/>
</dbReference>
<proteinExistence type="predicted"/>
<keyword evidence="2" id="KW-0472">Membrane</keyword>
<dbReference type="SUPFAM" id="SSF55874">
    <property type="entry name" value="ATPase domain of HSP90 chaperone/DNA topoisomerase II/histidine kinase"/>
    <property type="match status" value="1"/>
</dbReference>
<keyword evidence="2" id="KW-1133">Transmembrane helix</keyword>
<dbReference type="GO" id="GO:0000155">
    <property type="term" value="F:phosphorelay sensor kinase activity"/>
    <property type="evidence" value="ECO:0007669"/>
    <property type="project" value="InterPro"/>
</dbReference>
<dbReference type="InterPro" id="IPR036890">
    <property type="entry name" value="HATPase_C_sf"/>
</dbReference>
<keyword evidence="5" id="KW-1185">Reference proteome</keyword>
<dbReference type="Pfam" id="PF06580">
    <property type="entry name" value="His_kinase"/>
    <property type="match status" value="1"/>
</dbReference>
<evidence type="ECO:0000313" key="5">
    <source>
        <dbReference type="Proteomes" id="UP000576209"/>
    </source>
</evidence>
<evidence type="ECO:0000313" key="4">
    <source>
        <dbReference type="EMBL" id="MBB4078665.1"/>
    </source>
</evidence>
<keyword evidence="4" id="KW-0808">Transferase</keyword>
<feature type="domain" description="Histidine kinase" evidence="3">
    <location>
        <begin position="257"/>
        <end position="347"/>
    </location>
</feature>
<keyword evidence="4" id="KW-0418">Kinase</keyword>
<dbReference type="RefSeq" id="WP_183494901.1">
    <property type="nucleotide sequence ID" value="NZ_JACIFF010000002.1"/>
</dbReference>
<feature type="region of interest" description="Disordered" evidence="1">
    <location>
        <begin position="346"/>
        <end position="369"/>
    </location>
</feature>
<comment type="caution">
    <text evidence="4">The sequence shown here is derived from an EMBL/GenBank/DDBJ whole genome shotgun (WGS) entry which is preliminary data.</text>
</comment>
<dbReference type="InterPro" id="IPR050640">
    <property type="entry name" value="Bact_2-comp_sensor_kinase"/>
</dbReference>
<protein>
    <submittedName>
        <fullName evidence="4">Signal transduction histidine kinase</fullName>
    </submittedName>
</protein>